<dbReference type="AlphaFoldDB" id="A0AAV4UZL1"/>
<organism evidence="1 2">
    <name type="scientific">Caerostris extrusa</name>
    <name type="common">Bark spider</name>
    <name type="synonym">Caerostris bankana</name>
    <dbReference type="NCBI Taxonomy" id="172846"/>
    <lineage>
        <taxon>Eukaryota</taxon>
        <taxon>Metazoa</taxon>
        <taxon>Ecdysozoa</taxon>
        <taxon>Arthropoda</taxon>
        <taxon>Chelicerata</taxon>
        <taxon>Arachnida</taxon>
        <taxon>Araneae</taxon>
        <taxon>Araneomorphae</taxon>
        <taxon>Entelegynae</taxon>
        <taxon>Araneoidea</taxon>
        <taxon>Araneidae</taxon>
        <taxon>Caerostris</taxon>
    </lineage>
</organism>
<dbReference type="Proteomes" id="UP001054945">
    <property type="component" value="Unassembled WGS sequence"/>
</dbReference>
<sequence length="89" mass="10482">MSKQLVPPFARFHFKYNCVVKFVNTLLQTIDRYRVISFLLYGTSSDLLPDSHNSCNTFWPIQRDLPLRELCRVSQTQYEGNGMSRSYNK</sequence>
<keyword evidence="2" id="KW-1185">Reference proteome</keyword>
<protein>
    <submittedName>
        <fullName evidence="1">Uncharacterized protein</fullName>
    </submittedName>
</protein>
<gene>
    <name evidence="1" type="ORF">CEXT_467881</name>
</gene>
<evidence type="ECO:0000313" key="1">
    <source>
        <dbReference type="EMBL" id="GIY63362.1"/>
    </source>
</evidence>
<comment type="caution">
    <text evidence="1">The sequence shown here is derived from an EMBL/GenBank/DDBJ whole genome shotgun (WGS) entry which is preliminary data.</text>
</comment>
<reference evidence="1 2" key="1">
    <citation type="submission" date="2021-06" db="EMBL/GenBank/DDBJ databases">
        <title>Caerostris extrusa draft genome.</title>
        <authorList>
            <person name="Kono N."/>
            <person name="Arakawa K."/>
        </authorList>
    </citation>
    <scope>NUCLEOTIDE SEQUENCE [LARGE SCALE GENOMIC DNA]</scope>
</reference>
<name>A0AAV4UZL1_CAEEX</name>
<evidence type="ECO:0000313" key="2">
    <source>
        <dbReference type="Proteomes" id="UP001054945"/>
    </source>
</evidence>
<dbReference type="EMBL" id="BPLR01013730">
    <property type="protein sequence ID" value="GIY63362.1"/>
    <property type="molecule type" value="Genomic_DNA"/>
</dbReference>
<proteinExistence type="predicted"/>
<accession>A0AAV4UZL1</accession>